<dbReference type="Proteomes" id="UP000254808">
    <property type="component" value="Chromosome"/>
</dbReference>
<dbReference type="GO" id="GO:0005829">
    <property type="term" value="C:cytosol"/>
    <property type="evidence" value="ECO:0007669"/>
    <property type="project" value="TreeGrafter"/>
</dbReference>
<keyword evidence="3" id="KW-1185">Reference proteome</keyword>
<gene>
    <name evidence="2" type="ORF">CYPRO_1901</name>
</gene>
<accession>A0A345UKZ9</accession>
<name>A0A345UKZ9_9BACT</name>
<organism evidence="2 3">
    <name type="scientific">Cyclonatronum proteinivorum</name>
    <dbReference type="NCBI Taxonomy" id="1457365"/>
    <lineage>
        <taxon>Bacteria</taxon>
        <taxon>Pseudomonadati</taxon>
        <taxon>Balneolota</taxon>
        <taxon>Balneolia</taxon>
        <taxon>Balneolales</taxon>
        <taxon>Cyclonatronaceae</taxon>
        <taxon>Cyclonatronum</taxon>
    </lineage>
</organism>
<sequence>MRSDSHSPSHYFVLKADSRRFAVPIRDVAKIIPALYVTRIPDSPPEIEGYFDFHGDLLPLLNLRCRLGLNKRPLQADDVIVIVHLTEDIRLGLLADEAEGLVDAESLTKPGKFGSSDETSAVQKMESETQAQVFGDKDGIILAYRVSQLLTRKLMVWLDGLTDKVQGV</sequence>
<dbReference type="Gene3D" id="2.40.50.180">
    <property type="entry name" value="CheA-289, Domain 4"/>
    <property type="match status" value="1"/>
</dbReference>
<dbReference type="SUPFAM" id="SSF50341">
    <property type="entry name" value="CheW-like"/>
    <property type="match status" value="1"/>
</dbReference>
<evidence type="ECO:0000313" key="2">
    <source>
        <dbReference type="EMBL" id="AXJ01151.1"/>
    </source>
</evidence>
<dbReference type="Pfam" id="PF01584">
    <property type="entry name" value="CheW"/>
    <property type="match status" value="1"/>
</dbReference>
<dbReference type="InterPro" id="IPR002545">
    <property type="entry name" value="CheW-lke_dom"/>
</dbReference>
<evidence type="ECO:0000313" key="3">
    <source>
        <dbReference type="Proteomes" id="UP000254808"/>
    </source>
</evidence>
<protein>
    <submittedName>
        <fullName evidence="2">Chemotaxis signal transduction protein</fullName>
    </submittedName>
</protein>
<dbReference type="SMART" id="SM00260">
    <property type="entry name" value="CheW"/>
    <property type="match status" value="1"/>
</dbReference>
<dbReference type="InterPro" id="IPR039315">
    <property type="entry name" value="CheW"/>
</dbReference>
<dbReference type="PANTHER" id="PTHR22617">
    <property type="entry name" value="CHEMOTAXIS SENSOR HISTIDINE KINASE-RELATED"/>
    <property type="match status" value="1"/>
</dbReference>
<dbReference type="AlphaFoldDB" id="A0A345UKZ9"/>
<dbReference type="EMBL" id="CP027806">
    <property type="protein sequence ID" value="AXJ01151.1"/>
    <property type="molecule type" value="Genomic_DNA"/>
</dbReference>
<dbReference type="GO" id="GO:0007165">
    <property type="term" value="P:signal transduction"/>
    <property type="evidence" value="ECO:0007669"/>
    <property type="project" value="InterPro"/>
</dbReference>
<dbReference type="Gene3D" id="2.30.30.40">
    <property type="entry name" value="SH3 Domains"/>
    <property type="match status" value="1"/>
</dbReference>
<dbReference type="RefSeq" id="WP_114984375.1">
    <property type="nucleotide sequence ID" value="NZ_CP027806.1"/>
</dbReference>
<feature type="domain" description="CheW-like" evidence="1">
    <location>
        <begin position="8"/>
        <end position="155"/>
    </location>
</feature>
<reference evidence="2 3" key="1">
    <citation type="submission" date="2018-03" db="EMBL/GenBank/DDBJ databases">
        <title>Phenotypic and genomic properties of Cyclonatronum proteinivorum gen. nov., sp. nov., a haloalkaliphilic bacteroidete from soda lakes possessing Na+-translocating rhodopsin.</title>
        <authorList>
            <person name="Toshchakov S.V."/>
            <person name="Korzhenkov A."/>
            <person name="Samarov N.I."/>
            <person name="Kublanov I.V."/>
            <person name="Muntyan M.S."/>
            <person name="Sorokin D.Y."/>
        </authorList>
    </citation>
    <scope>NUCLEOTIDE SEQUENCE [LARGE SCALE GENOMIC DNA]</scope>
    <source>
        <strain evidence="2 3">Omega</strain>
    </source>
</reference>
<dbReference type="InterPro" id="IPR036061">
    <property type="entry name" value="CheW-like_dom_sf"/>
</dbReference>
<evidence type="ECO:0000259" key="1">
    <source>
        <dbReference type="PROSITE" id="PS50851"/>
    </source>
</evidence>
<dbReference type="PROSITE" id="PS50851">
    <property type="entry name" value="CHEW"/>
    <property type="match status" value="1"/>
</dbReference>
<dbReference type="GO" id="GO:0006935">
    <property type="term" value="P:chemotaxis"/>
    <property type="evidence" value="ECO:0007669"/>
    <property type="project" value="InterPro"/>
</dbReference>
<dbReference type="KEGG" id="cprv:CYPRO_1901"/>
<proteinExistence type="predicted"/>
<dbReference type="PANTHER" id="PTHR22617:SF43">
    <property type="entry name" value="PROTEIN PILI"/>
    <property type="match status" value="1"/>
</dbReference>